<evidence type="ECO:0000313" key="2">
    <source>
        <dbReference type="EMBL" id="KAK7580287.1"/>
    </source>
</evidence>
<dbReference type="Proteomes" id="UP001367676">
    <property type="component" value="Unassembled WGS sequence"/>
</dbReference>
<keyword evidence="3" id="KW-1185">Reference proteome</keyword>
<name>A0AAN9Y0W3_9HEMI</name>
<comment type="caution">
    <text evidence="2">The sequence shown here is derived from an EMBL/GenBank/DDBJ whole genome shotgun (WGS) entry which is preliminary data.</text>
</comment>
<dbReference type="AlphaFoldDB" id="A0AAN9Y0W3"/>
<accession>A0AAN9Y0W3</accession>
<feature type="compositionally biased region" description="Low complexity" evidence="1">
    <location>
        <begin position="1"/>
        <end position="15"/>
    </location>
</feature>
<reference evidence="2 3" key="1">
    <citation type="submission" date="2024-03" db="EMBL/GenBank/DDBJ databases">
        <title>Adaptation during the transition from Ophiocordyceps entomopathogen to insect associate is accompanied by gene loss and intensified selection.</title>
        <authorList>
            <person name="Ward C.M."/>
            <person name="Onetto C.A."/>
            <person name="Borneman A.R."/>
        </authorList>
    </citation>
    <scope>NUCLEOTIDE SEQUENCE [LARGE SCALE GENOMIC DNA]</scope>
    <source>
        <strain evidence="2">AWRI1</strain>
        <tissue evidence="2">Single Adult Female</tissue>
    </source>
</reference>
<protein>
    <submittedName>
        <fullName evidence="2">Uncharacterized protein</fullName>
    </submittedName>
</protein>
<gene>
    <name evidence="2" type="ORF">V9T40_000916</name>
</gene>
<feature type="region of interest" description="Disordered" evidence="1">
    <location>
        <begin position="1"/>
        <end position="21"/>
    </location>
</feature>
<evidence type="ECO:0000256" key="1">
    <source>
        <dbReference type="SAM" id="MobiDB-lite"/>
    </source>
</evidence>
<sequence length="94" mass="10737">MHSRNSSSSLNNTTRQHAPLLATVKFDSTTKTTTQRMREKCLTRNDSTVHAHKRKRRQRKRKNVECYAEADGPPRTTILLVVNSVNSFVDNIPS</sequence>
<evidence type="ECO:0000313" key="3">
    <source>
        <dbReference type="Proteomes" id="UP001367676"/>
    </source>
</evidence>
<proteinExistence type="predicted"/>
<dbReference type="EMBL" id="JBBCAQ010000034">
    <property type="protein sequence ID" value="KAK7580287.1"/>
    <property type="molecule type" value="Genomic_DNA"/>
</dbReference>
<organism evidence="2 3">
    <name type="scientific">Parthenolecanium corni</name>
    <dbReference type="NCBI Taxonomy" id="536013"/>
    <lineage>
        <taxon>Eukaryota</taxon>
        <taxon>Metazoa</taxon>
        <taxon>Ecdysozoa</taxon>
        <taxon>Arthropoda</taxon>
        <taxon>Hexapoda</taxon>
        <taxon>Insecta</taxon>
        <taxon>Pterygota</taxon>
        <taxon>Neoptera</taxon>
        <taxon>Paraneoptera</taxon>
        <taxon>Hemiptera</taxon>
        <taxon>Sternorrhyncha</taxon>
        <taxon>Coccoidea</taxon>
        <taxon>Coccidae</taxon>
        <taxon>Parthenolecanium</taxon>
    </lineage>
</organism>